<name>A0A380LIV0_9FIRM</name>
<organism evidence="2 3">
    <name type="scientific">Faecalicoccus pleomorphus</name>
    <dbReference type="NCBI Taxonomy" id="1323"/>
    <lineage>
        <taxon>Bacteria</taxon>
        <taxon>Bacillati</taxon>
        <taxon>Bacillota</taxon>
        <taxon>Erysipelotrichia</taxon>
        <taxon>Erysipelotrichales</taxon>
        <taxon>Erysipelotrichaceae</taxon>
        <taxon>Faecalicoccus</taxon>
    </lineage>
</organism>
<evidence type="ECO:0000256" key="1">
    <source>
        <dbReference type="SAM" id="Phobius"/>
    </source>
</evidence>
<accession>A0A380LIV0</accession>
<evidence type="ECO:0000313" key="2">
    <source>
        <dbReference type="EMBL" id="SUO03241.1"/>
    </source>
</evidence>
<keyword evidence="1" id="KW-0472">Membrane</keyword>
<keyword evidence="3" id="KW-1185">Reference proteome</keyword>
<protein>
    <submittedName>
        <fullName evidence="2">Bacterial surface protein 26-residue repeat</fullName>
    </submittedName>
</protein>
<dbReference type="EMBL" id="UHFX01000003">
    <property type="protein sequence ID" value="SUO03241.1"/>
    <property type="molecule type" value="Genomic_DNA"/>
</dbReference>
<dbReference type="AlphaFoldDB" id="A0A380LIV0"/>
<gene>
    <name evidence="2" type="ORF">NCTC11087_00095</name>
</gene>
<keyword evidence="1" id="KW-1133">Transmembrane helix</keyword>
<sequence>MMTKKLKYIYIAIYIIVPVIMYFFLQWYLQKEIFSTVLYTDGTLIIEESSLDKEKNKEKHGSVIKEYPSFEEDGYIFDNEDHLPYWQKDKDWIKAIEIGHRIQPTDMSFWFNDLYYVESIDVSKVDTSQVKSMAYLFKEAGCFIDDTFVIKGLDSWNTSNVTDMQWMFRAAGSDAENFKLEGGLNHWDTSKVRVMVFMFYFAGDKAKNWYIGDLSEWSTASIIAANNMFSNYSNNPNIDDRCSKWMDKFINASIVNAASENLN</sequence>
<dbReference type="InterPro" id="IPR011889">
    <property type="entry name" value="Liste_lipo_26"/>
</dbReference>
<dbReference type="GeneID" id="77461094"/>
<dbReference type="InterPro" id="IPR005046">
    <property type="entry name" value="DUF285"/>
</dbReference>
<reference evidence="2 3" key="1">
    <citation type="submission" date="2018-06" db="EMBL/GenBank/DDBJ databases">
        <authorList>
            <consortium name="Pathogen Informatics"/>
            <person name="Doyle S."/>
        </authorList>
    </citation>
    <scope>NUCLEOTIDE SEQUENCE [LARGE SCALE GENOMIC DNA]</scope>
    <source>
        <strain evidence="2 3">NCTC11087</strain>
    </source>
</reference>
<dbReference type="NCBIfam" id="TIGR02167">
    <property type="entry name" value="Liste_lipo_26"/>
    <property type="match status" value="1"/>
</dbReference>
<dbReference type="Pfam" id="PF03382">
    <property type="entry name" value="DUF285"/>
    <property type="match status" value="1"/>
</dbReference>
<dbReference type="Proteomes" id="UP000255523">
    <property type="component" value="Unassembled WGS sequence"/>
</dbReference>
<keyword evidence="1" id="KW-0812">Transmembrane</keyword>
<evidence type="ECO:0000313" key="3">
    <source>
        <dbReference type="Proteomes" id="UP000255523"/>
    </source>
</evidence>
<feature type="transmembrane region" description="Helical" evidence="1">
    <location>
        <begin position="7"/>
        <end position="29"/>
    </location>
</feature>
<dbReference type="RefSeq" id="WP_162138413.1">
    <property type="nucleotide sequence ID" value="NZ_UHFX01000003.1"/>
</dbReference>
<proteinExistence type="predicted"/>